<organism evidence="2 3">
    <name type="scientific">Proteus phage Vb_PmiP-P59</name>
    <dbReference type="NCBI Taxonomy" id="2754975"/>
    <lineage>
        <taxon>Viruses</taxon>
        <taxon>Duplodnaviria</taxon>
        <taxon>Heunggongvirae</taxon>
        <taxon>Uroviricota</taxon>
        <taxon>Caudoviricetes</taxon>
        <taxon>Grimontviridae</taxon>
        <taxon>Privateervirus</taxon>
        <taxon>Privateervirus P59</taxon>
    </lineage>
</organism>
<dbReference type="RefSeq" id="YP_010672143.1">
    <property type="nucleotide sequence ID" value="NC_070975.1"/>
</dbReference>
<evidence type="ECO:0000313" key="3">
    <source>
        <dbReference type="Proteomes" id="UP000515562"/>
    </source>
</evidence>
<accession>A0A7G5CFY4</accession>
<evidence type="ECO:0000256" key="1">
    <source>
        <dbReference type="SAM" id="MobiDB-lite"/>
    </source>
</evidence>
<evidence type="ECO:0000313" key="2">
    <source>
        <dbReference type="EMBL" id="QMV48186.1"/>
    </source>
</evidence>
<dbReference type="GeneID" id="77948413"/>
<name>A0A7G5CFY4_9CAUD</name>
<reference evidence="2 3" key="1">
    <citation type="submission" date="2020-06" db="EMBL/GenBank/DDBJ databases">
        <title>Isolation and characterization of P59,a proteus mirabilis phage with C3 morphology.</title>
        <authorList>
            <person name="Li S."/>
        </authorList>
    </citation>
    <scope>NUCLEOTIDE SEQUENCE [LARGE SCALE GENOMIC DNA]</scope>
</reference>
<sequence>MEGNVLRSDVMTDNVNENGRNIQTGKFLKGNSFGKGRPKGSRNKMTQRMLDRVCERSEDGLSMEEIMMDIAQDPNMPAELRFKAAAKVADIVYPKASSVEVKMDDKEQMTKAQIDDRLKMLLAETVKRDKKE</sequence>
<feature type="compositionally biased region" description="Polar residues" evidence="1">
    <location>
        <begin position="15"/>
        <end position="24"/>
    </location>
</feature>
<dbReference type="Proteomes" id="UP000515562">
    <property type="component" value="Segment"/>
</dbReference>
<dbReference type="KEGG" id="vg:77948413"/>
<keyword evidence="3" id="KW-1185">Reference proteome</keyword>
<proteinExistence type="predicted"/>
<feature type="region of interest" description="Disordered" evidence="1">
    <location>
        <begin position="15"/>
        <end position="46"/>
    </location>
</feature>
<dbReference type="EMBL" id="MT664722">
    <property type="protein sequence ID" value="QMV48186.1"/>
    <property type="molecule type" value="Genomic_DNA"/>
</dbReference>
<protein>
    <submittedName>
        <fullName evidence="2">Uncharacterized protein</fullName>
    </submittedName>
</protein>